<evidence type="ECO:0000256" key="7">
    <source>
        <dbReference type="ARBA" id="ARBA00022840"/>
    </source>
</evidence>
<feature type="binding site" evidence="17">
    <location>
        <begin position="583"/>
        <end position="589"/>
    </location>
    <ligand>
        <name>ATP</name>
        <dbReference type="ChEBI" id="CHEBI:30616"/>
    </ligand>
</feature>
<dbReference type="GO" id="GO:0005524">
    <property type="term" value="F:ATP binding"/>
    <property type="evidence" value="ECO:0007669"/>
    <property type="project" value="UniProtKB-UniRule"/>
</dbReference>
<feature type="binding site" evidence="17">
    <location>
        <position position="532"/>
    </location>
    <ligand>
        <name>ATP</name>
        <dbReference type="ChEBI" id="CHEBI:30616"/>
    </ligand>
</feature>
<accession>A0A182IMX0</accession>
<evidence type="ECO:0000256" key="19">
    <source>
        <dbReference type="PIRSR" id="PIRSR000615-4"/>
    </source>
</evidence>
<comment type="catalytic activity">
    <reaction evidence="15">
        <text>L-tyrosyl-[protein] + ATP = O-phospho-L-tyrosyl-[protein] + ADP + H(+)</text>
        <dbReference type="Rhea" id="RHEA:10596"/>
        <dbReference type="Rhea" id="RHEA-COMP:10136"/>
        <dbReference type="Rhea" id="RHEA-COMP:20101"/>
        <dbReference type="ChEBI" id="CHEBI:15378"/>
        <dbReference type="ChEBI" id="CHEBI:30616"/>
        <dbReference type="ChEBI" id="CHEBI:46858"/>
        <dbReference type="ChEBI" id="CHEBI:61978"/>
        <dbReference type="ChEBI" id="CHEBI:456216"/>
        <dbReference type="EC" id="2.7.10.1"/>
    </reaction>
</comment>
<dbReference type="EnsemblMetazoa" id="AATE002138-RA">
    <property type="protein sequence ID" value="AATE002138-PA.1"/>
    <property type="gene ID" value="AATE002138"/>
</dbReference>
<dbReference type="PROSITE" id="PS50835">
    <property type="entry name" value="IG_LIKE"/>
    <property type="match status" value="1"/>
</dbReference>
<dbReference type="SUPFAM" id="SSF56112">
    <property type="entry name" value="Protein kinase-like (PK-like)"/>
    <property type="match status" value="1"/>
</dbReference>
<feature type="site" description="Important for interaction with phosphotyrosine-binding proteins" evidence="19">
    <location>
        <position position="796"/>
    </location>
</feature>
<dbReference type="AlphaFoldDB" id="A0A182IMX0"/>
<evidence type="ECO:0000256" key="9">
    <source>
        <dbReference type="ARBA" id="ARBA00023136"/>
    </source>
</evidence>
<keyword evidence="18" id="KW-0479">Metal-binding</keyword>
<comment type="subcellular location">
    <subcellularLocation>
        <location evidence="2">Endomembrane system</location>
    </subcellularLocation>
    <subcellularLocation>
        <location evidence="1">Membrane</location>
        <topology evidence="1">Single-pass membrane protein</topology>
    </subcellularLocation>
</comment>
<evidence type="ECO:0000256" key="16">
    <source>
        <dbReference type="PIRSR" id="PIRSR000615-1"/>
    </source>
</evidence>
<dbReference type="CDD" id="cd00096">
    <property type="entry name" value="Ig"/>
    <property type="match status" value="2"/>
</dbReference>
<keyword evidence="11" id="KW-1015">Disulfide bond</keyword>
<evidence type="ECO:0000256" key="1">
    <source>
        <dbReference type="ARBA" id="ARBA00004167"/>
    </source>
</evidence>
<keyword evidence="14" id="KW-0393">Immunoglobulin domain</keyword>
<dbReference type="VEuPathDB" id="VectorBase:AATE002138"/>
<dbReference type="PIRSF" id="PIRSF000615">
    <property type="entry name" value="TyrPK_CSF1-R"/>
    <property type="match status" value="1"/>
</dbReference>
<evidence type="ECO:0000256" key="14">
    <source>
        <dbReference type="ARBA" id="ARBA00023319"/>
    </source>
</evidence>
<dbReference type="InterPro" id="IPR011009">
    <property type="entry name" value="Kinase-like_dom_sf"/>
</dbReference>
<keyword evidence="13" id="KW-0325">Glycoprotein</keyword>
<keyword evidence="5 17" id="KW-0547">Nucleotide-binding</keyword>
<evidence type="ECO:0000256" key="8">
    <source>
        <dbReference type="ARBA" id="ARBA00022989"/>
    </source>
</evidence>
<dbReference type="GO" id="GO:0048468">
    <property type="term" value="P:cell development"/>
    <property type="evidence" value="ECO:0007669"/>
    <property type="project" value="UniProtKB-ARBA"/>
</dbReference>
<evidence type="ECO:0000256" key="5">
    <source>
        <dbReference type="ARBA" id="ARBA00022741"/>
    </source>
</evidence>
<evidence type="ECO:0000313" key="20">
    <source>
        <dbReference type="EnsemblMetazoa" id="AATE002138-PA.1"/>
    </source>
</evidence>
<dbReference type="Gene3D" id="3.30.200.20">
    <property type="entry name" value="Phosphorylase Kinase, domain 1"/>
    <property type="match status" value="1"/>
</dbReference>
<keyword evidence="6" id="KW-0418">Kinase</keyword>
<feature type="binding site" evidence="18">
    <location>
        <position position="670"/>
    </location>
    <ligand>
        <name>Mg(2+)</name>
        <dbReference type="ChEBI" id="CHEBI:18420"/>
    </ligand>
</feature>
<dbReference type="InterPro" id="IPR001245">
    <property type="entry name" value="Ser-Thr/Tyr_kinase_cat_dom"/>
</dbReference>
<dbReference type="GO" id="GO:0007169">
    <property type="term" value="P:cell surface receptor protein tyrosine kinase signaling pathway"/>
    <property type="evidence" value="ECO:0007669"/>
    <property type="project" value="TreeGrafter"/>
</dbReference>
<dbReference type="GO" id="GO:0046872">
    <property type="term" value="F:metal ion binding"/>
    <property type="evidence" value="ECO:0007669"/>
    <property type="project" value="UniProtKB-KW"/>
</dbReference>
<evidence type="ECO:0008006" key="21">
    <source>
        <dbReference type="Google" id="ProtNLM"/>
    </source>
</evidence>
<dbReference type="InterPro" id="IPR013783">
    <property type="entry name" value="Ig-like_fold"/>
</dbReference>
<evidence type="ECO:0000256" key="13">
    <source>
        <dbReference type="ARBA" id="ARBA00023180"/>
    </source>
</evidence>
<dbReference type="PROSITE" id="PS00107">
    <property type="entry name" value="PROTEIN_KINASE_ATP"/>
    <property type="match status" value="1"/>
</dbReference>
<dbReference type="PANTHER" id="PTHR24416:SF600">
    <property type="entry name" value="PDGF- AND VEGF-RECEPTOR RELATED, ISOFORM J"/>
    <property type="match status" value="1"/>
</dbReference>
<keyword evidence="18" id="KW-0460">Magnesium</keyword>
<keyword evidence="8" id="KW-1133">Transmembrane helix</keyword>
<dbReference type="GO" id="GO:0051130">
    <property type="term" value="P:positive regulation of cellular component organization"/>
    <property type="evidence" value="ECO:0007669"/>
    <property type="project" value="UniProtKB-ARBA"/>
</dbReference>
<dbReference type="GO" id="GO:0030182">
    <property type="term" value="P:neuron differentiation"/>
    <property type="evidence" value="ECO:0007669"/>
    <property type="project" value="UniProtKB-ARBA"/>
</dbReference>
<dbReference type="GO" id="GO:0012505">
    <property type="term" value="C:endomembrane system"/>
    <property type="evidence" value="ECO:0007669"/>
    <property type="project" value="UniProtKB-SubCell"/>
</dbReference>
<dbReference type="PROSITE" id="PS00109">
    <property type="entry name" value="PROTEIN_KINASE_TYR"/>
    <property type="match status" value="1"/>
</dbReference>
<protein>
    <recommendedName>
        <fullName evidence="21">Receptor protein-tyrosine kinase</fullName>
    </recommendedName>
</protein>
<evidence type="ECO:0000256" key="12">
    <source>
        <dbReference type="ARBA" id="ARBA00023170"/>
    </source>
</evidence>
<dbReference type="GO" id="GO:0043235">
    <property type="term" value="C:receptor complex"/>
    <property type="evidence" value="ECO:0007669"/>
    <property type="project" value="TreeGrafter"/>
</dbReference>
<keyword evidence="7 17" id="KW-0067">ATP-binding</keyword>
<evidence type="ECO:0000256" key="3">
    <source>
        <dbReference type="ARBA" id="ARBA00022679"/>
    </source>
</evidence>
<feature type="active site" description="Proton acceptor" evidence="16">
    <location>
        <position position="652"/>
    </location>
</feature>
<dbReference type="Gene3D" id="1.10.510.10">
    <property type="entry name" value="Transferase(Phosphotransferase) domain 1"/>
    <property type="match status" value="1"/>
</dbReference>
<dbReference type="FunFam" id="1.10.510.10:FF:001512">
    <property type="entry name" value="Receptor tyrosine-protein kinase erbB-2"/>
    <property type="match status" value="1"/>
</dbReference>
<feature type="binding site" evidence="17">
    <location>
        <position position="656"/>
    </location>
    <ligand>
        <name>ATP</name>
        <dbReference type="ChEBI" id="CHEBI:30616"/>
    </ligand>
</feature>
<evidence type="ECO:0000256" key="18">
    <source>
        <dbReference type="PIRSR" id="PIRSR000615-3"/>
    </source>
</evidence>
<name>A0A182IMX0_ANOAO</name>
<reference evidence="20" key="1">
    <citation type="submission" date="2022-08" db="UniProtKB">
        <authorList>
            <consortium name="EnsemblMetazoa"/>
        </authorList>
    </citation>
    <scope>IDENTIFICATION</scope>
    <source>
        <strain evidence="20">EBRO</strain>
    </source>
</reference>
<evidence type="ECO:0000256" key="4">
    <source>
        <dbReference type="ARBA" id="ARBA00022692"/>
    </source>
</evidence>
<organism evidence="20">
    <name type="scientific">Anopheles atroparvus</name>
    <name type="common">European mosquito</name>
    <dbReference type="NCBI Taxonomy" id="41427"/>
    <lineage>
        <taxon>Eukaryota</taxon>
        <taxon>Metazoa</taxon>
        <taxon>Ecdysozoa</taxon>
        <taxon>Arthropoda</taxon>
        <taxon>Hexapoda</taxon>
        <taxon>Insecta</taxon>
        <taxon>Pterygota</taxon>
        <taxon>Neoptera</taxon>
        <taxon>Endopterygota</taxon>
        <taxon>Diptera</taxon>
        <taxon>Nematocera</taxon>
        <taxon>Culicoidea</taxon>
        <taxon>Culicidae</taxon>
        <taxon>Anophelinae</taxon>
        <taxon>Anopheles</taxon>
    </lineage>
</organism>
<evidence type="ECO:0000256" key="10">
    <source>
        <dbReference type="ARBA" id="ARBA00023137"/>
    </source>
</evidence>
<keyword evidence="4" id="KW-0812">Transmembrane</keyword>
<evidence type="ECO:0000256" key="11">
    <source>
        <dbReference type="ARBA" id="ARBA00023157"/>
    </source>
</evidence>
<dbReference type="GO" id="GO:0004714">
    <property type="term" value="F:transmembrane receptor protein tyrosine kinase activity"/>
    <property type="evidence" value="ECO:0007669"/>
    <property type="project" value="UniProtKB-EC"/>
</dbReference>
<keyword evidence="10" id="KW-0829">Tyrosine-protein kinase</keyword>
<evidence type="ECO:0000256" key="6">
    <source>
        <dbReference type="ARBA" id="ARBA00022777"/>
    </source>
</evidence>
<evidence type="ECO:0000256" key="17">
    <source>
        <dbReference type="PIRSR" id="PIRSR000615-2"/>
    </source>
</evidence>
<dbReference type="InterPro" id="IPR036179">
    <property type="entry name" value="Ig-like_dom_sf"/>
</dbReference>
<keyword evidence="12" id="KW-0675">Receptor</keyword>
<evidence type="ECO:0000256" key="15">
    <source>
        <dbReference type="ARBA" id="ARBA00051243"/>
    </source>
</evidence>
<sequence length="862" mass="98380">MSVYFLVNLLNLTAPVRDAIQATANNASYVTEYMMKGNQQMQFPTIEPNFKHYTLAKGASVTVQCVSSSPISWYREENFPWIGRYFCVNDAVLRRHRKQYGWRSNAMPHQNFAELEAEFHATSMHLFVIDTKWPDLKLKENDMLQRDLESKIASCDMQVNKELIIESAKEEHSGTYQCEANWTNPDGSLHMSTRSTLQLYVLDSTEGFVFFLEDSNDTAIRIPKVHIDGAQQVVRVQPLTIAINFFSTNVSCSWYRDEKAIEAPCGNCSEQYEIRHKPTRDSLTILHPSIWDSGRYTVECSAGNGTKRNTSRNVFIEGLWEVRVFSDRQDAAVSSSPIELVCRSRGVEDPQFQLYFIKCEDQMWVECRGRNEKEKLKTTSHSKHHTAFEVYYVAVIVPEEFGIVVCEVSSKEGHQSAETILQSSSQEGIVAKRTLNRNTIIWAIVLAALLVLFFVFIVWSYRKCTEGNDKLPGITCAWDIDRLDFLPDVYRFPREKLQLYEMLGQGEYGVIWKAKVSGVVDDPSLETVVAVKETRELNDEQMMAMLLSELRAHVHVGHHLNVVNLLGAVVDNFTQGELMLITEYCQFGDLKGFFKHNVAFFENNDDDGLFGVTVPSVGAGGYPFSKTDLLFWASQVACGMNYLSTSGLIHGDLAARNVLLCDGGIVKICDFGMARVTHRDDVCRKPNREWLPNAWMALEIIREGTFTTNSDVWAYGVLLWELFTLGAEPYSEVSMDEPILDILEQGYRMQKPEYASMEVYLVMRNCWESEPTVRPTFKQLHEELHSMLPIRLCQHYARLNELYVSRNAEKETESHKTALHVYVDESTRGSMRMLEITSTDTVTASVTELQMQTPAHSEQIQM</sequence>
<dbReference type="Gene3D" id="2.60.40.10">
    <property type="entry name" value="Immunoglobulins"/>
    <property type="match status" value="2"/>
</dbReference>
<dbReference type="InterPro" id="IPR003599">
    <property type="entry name" value="Ig_sub"/>
</dbReference>
<evidence type="ECO:0000256" key="2">
    <source>
        <dbReference type="ARBA" id="ARBA00004308"/>
    </source>
</evidence>
<dbReference type="STRING" id="41427.A0A182IMX0"/>
<dbReference type="InterPro" id="IPR000719">
    <property type="entry name" value="Prot_kinase_dom"/>
</dbReference>
<dbReference type="SUPFAM" id="SSF48726">
    <property type="entry name" value="Immunoglobulin"/>
    <property type="match status" value="2"/>
</dbReference>
<dbReference type="PROSITE" id="PS50011">
    <property type="entry name" value="PROTEIN_KINASE_DOM"/>
    <property type="match status" value="1"/>
</dbReference>
<dbReference type="Pfam" id="PF07714">
    <property type="entry name" value="PK_Tyr_Ser-Thr"/>
    <property type="match status" value="1"/>
</dbReference>
<dbReference type="PANTHER" id="PTHR24416">
    <property type="entry name" value="TYROSINE-PROTEIN KINASE RECEPTOR"/>
    <property type="match status" value="1"/>
</dbReference>
<keyword evidence="9" id="KW-0472">Membrane</keyword>
<feature type="binding site" evidence="18">
    <location>
        <position position="657"/>
    </location>
    <ligand>
        <name>Mg(2+)</name>
        <dbReference type="ChEBI" id="CHEBI:18420"/>
    </ligand>
</feature>
<dbReference type="CDD" id="cd00192">
    <property type="entry name" value="PTKc"/>
    <property type="match status" value="1"/>
</dbReference>
<proteinExistence type="predicted"/>
<dbReference type="GO" id="GO:0050793">
    <property type="term" value="P:regulation of developmental process"/>
    <property type="evidence" value="ECO:0007669"/>
    <property type="project" value="UniProtKB-ARBA"/>
</dbReference>
<keyword evidence="3" id="KW-0808">Transferase</keyword>
<dbReference type="GO" id="GO:0005886">
    <property type="term" value="C:plasma membrane"/>
    <property type="evidence" value="ECO:0007669"/>
    <property type="project" value="TreeGrafter"/>
</dbReference>
<dbReference type="InterPro" id="IPR050122">
    <property type="entry name" value="RTK"/>
</dbReference>
<dbReference type="InterPro" id="IPR008266">
    <property type="entry name" value="Tyr_kinase_AS"/>
</dbReference>
<dbReference type="PRINTS" id="PR00109">
    <property type="entry name" value="TYRKINASE"/>
</dbReference>
<dbReference type="SMART" id="SM00409">
    <property type="entry name" value="IG"/>
    <property type="match status" value="2"/>
</dbReference>
<dbReference type="InterPro" id="IPR007110">
    <property type="entry name" value="Ig-like_dom"/>
</dbReference>
<dbReference type="InterPro" id="IPR017441">
    <property type="entry name" value="Protein_kinase_ATP_BS"/>
</dbReference>